<evidence type="ECO:0000313" key="3">
    <source>
        <dbReference type="Proteomes" id="UP001196870"/>
    </source>
</evidence>
<reference evidence="3" key="1">
    <citation type="journal article" date="2021" name="Syst. Appl. Microbiol.">
        <title>Roseomonas hellenica sp. nov., isolated from roots of wild-growing Alkanna tinctoria.</title>
        <authorList>
            <person name="Rat A."/>
            <person name="Naranjo H.D."/>
            <person name="Lebbe L."/>
            <person name="Cnockaert M."/>
            <person name="Krigas N."/>
            <person name="Grigoriadou K."/>
            <person name="Maloupa E."/>
            <person name="Willems A."/>
        </authorList>
    </citation>
    <scope>NUCLEOTIDE SEQUENCE [LARGE SCALE GENOMIC DNA]</scope>
    <source>
        <strain evidence="3">LMG 31523</strain>
    </source>
</reference>
<dbReference type="Proteomes" id="UP001196870">
    <property type="component" value="Unassembled WGS sequence"/>
</dbReference>
<name>A0ABS5F724_9PROT</name>
<dbReference type="PROSITE" id="PS51186">
    <property type="entry name" value="GNAT"/>
    <property type="match status" value="1"/>
</dbReference>
<dbReference type="RefSeq" id="WP_211856150.1">
    <property type="nucleotide sequence ID" value="NZ_JAAGBB010000055.1"/>
</dbReference>
<dbReference type="InterPro" id="IPR016181">
    <property type="entry name" value="Acyl_CoA_acyltransferase"/>
</dbReference>
<dbReference type="PANTHER" id="PTHR47237">
    <property type="entry name" value="SLL0310 PROTEIN"/>
    <property type="match status" value="1"/>
</dbReference>
<sequence>MSTAGELLKVRPLAMADLAAAQALSAAHRWPHRVEDWQFALALGEGIAAEAERQLVGTAMAWRFGSDWSSLGMVMVAPERQGKGIGRRLMHALLAALGDRSILLHATPEGEPLYRTLGFAPVSAVRQHQGAAFCVGFHPPRAGERIRPAGRADLAVLTALDSAATGMARGSVLAALLEQAACVVLDRAGVASGFAMLRRFGRGQLIGPVVAPDAEAARLLIAHWLGQRQGEFLRIDMPADTGLSDWLAGVGLPQVDVVTRMVRGAPRPPAAVRSFALVSQALG</sequence>
<dbReference type="Gene3D" id="3.40.630.90">
    <property type="match status" value="1"/>
</dbReference>
<gene>
    <name evidence="2" type="ORF">GXW71_28745</name>
</gene>
<accession>A0ABS5F724</accession>
<dbReference type="EMBL" id="JAAGBB010000055">
    <property type="protein sequence ID" value="MBR0668375.1"/>
    <property type="molecule type" value="Genomic_DNA"/>
</dbReference>
<proteinExistence type="predicted"/>
<dbReference type="InterPro" id="IPR000182">
    <property type="entry name" value="GNAT_dom"/>
</dbReference>
<feature type="domain" description="N-acetyltransferase" evidence="1">
    <location>
        <begin position="8"/>
        <end position="140"/>
    </location>
</feature>
<dbReference type="Pfam" id="PF18014">
    <property type="entry name" value="Acetyltransf_18"/>
    <property type="match status" value="1"/>
</dbReference>
<dbReference type="CDD" id="cd04301">
    <property type="entry name" value="NAT_SF"/>
    <property type="match status" value="1"/>
</dbReference>
<protein>
    <submittedName>
        <fullName evidence="2">GNAT family N-acetyltransferase</fullName>
    </submittedName>
</protein>
<dbReference type="Gene3D" id="3.40.630.30">
    <property type="match status" value="1"/>
</dbReference>
<evidence type="ECO:0000313" key="2">
    <source>
        <dbReference type="EMBL" id="MBR0668375.1"/>
    </source>
</evidence>
<dbReference type="InterPro" id="IPR041496">
    <property type="entry name" value="YitH/HolE_GNAT"/>
</dbReference>
<dbReference type="InterPro" id="IPR052729">
    <property type="entry name" value="Acyl/Acetyltrans_Enzymes"/>
</dbReference>
<dbReference type="Pfam" id="PF13673">
    <property type="entry name" value="Acetyltransf_10"/>
    <property type="match status" value="1"/>
</dbReference>
<comment type="caution">
    <text evidence="2">The sequence shown here is derived from an EMBL/GenBank/DDBJ whole genome shotgun (WGS) entry which is preliminary data.</text>
</comment>
<evidence type="ECO:0000259" key="1">
    <source>
        <dbReference type="PROSITE" id="PS51186"/>
    </source>
</evidence>
<dbReference type="PANTHER" id="PTHR47237:SF2">
    <property type="entry name" value="BLL4206 PROTEIN"/>
    <property type="match status" value="1"/>
</dbReference>
<keyword evidence="3" id="KW-1185">Reference proteome</keyword>
<organism evidence="2 3">
    <name type="scientific">Plastoroseomonas hellenica</name>
    <dbReference type="NCBI Taxonomy" id="2687306"/>
    <lineage>
        <taxon>Bacteria</taxon>
        <taxon>Pseudomonadati</taxon>
        <taxon>Pseudomonadota</taxon>
        <taxon>Alphaproteobacteria</taxon>
        <taxon>Acetobacterales</taxon>
        <taxon>Acetobacteraceae</taxon>
        <taxon>Plastoroseomonas</taxon>
    </lineage>
</organism>
<dbReference type="SUPFAM" id="SSF55729">
    <property type="entry name" value="Acyl-CoA N-acyltransferases (Nat)"/>
    <property type="match status" value="1"/>
</dbReference>